<dbReference type="GeneID" id="71988553"/>
<sequence>MEMLSHSTIMDQSRERFLCQAETEGRLSEQDSKYHIFSLQADGAIEHEVQFDVVSQAPASGKSEKHDTPRRTIDYQRGLNSALRCVLQSKRPKHRSGHPDALPFRSAEAMRTVFQNLSLPSAYFEIADGSPATAQSYTFKTQSHNPLRLELVAHCITKQGDWAVALTHSASTGSTTVFWSLDERIDSSRLSEDLLAFPQHAIHPMLIPCIMFAATLRMAVERRHMIKDRLQMLEDSIPRIGRTVSIISEKVHEQDAAFEDSHDFDRLFNLLHSCRKDQASRKGSFRDVIEQGFLYFESLLKKQPNEEHFQINAELKRWYDITWQRIESLMARDKDHIDRVENFSQTLYSLIQQREIQLQSSIARAAQRDSEGMKYIAVLGSIFLPASLIATILNVPVFQFARGPTLFGAYMAITIPFSAIVVYLCLSRPYWIKWRQGRSFTRRRGDVSMKRTATGMA</sequence>
<gene>
    <name evidence="2" type="ORF">CLAFUR5_08675</name>
</gene>
<reference evidence="2" key="1">
    <citation type="submission" date="2021-12" db="EMBL/GenBank/DDBJ databases">
        <authorList>
            <person name="Zaccaron A."/>
            <person name="Stergiopoulos I."/>
        </authorList>
    </citation>
    <scope>NUCLEOTIDE SEQUENCE</scope>
    <source>
        <strain evidence="2">Race5_Kim</strain>
    </source>
</reference>
<organism evidence="2 3">
    <name type="scientific">Passalora fulva</name>
    <name type="common">Tomato leaf mold</name>
    <name type="synonym">Cladosporium fulvum</name>
    <dbReference type="NCBI Taxonomy" id="5499"/>
    <lineage>
        <taxon>Eukaryota</taxon>
        <taxon>Fungi</taxon>
        <taxon>Dikarya</taxon>
        <taxon>Ascomycota</taxon>
        <taxon>Pezizomycotina</taxon>
        <taxon>Dothideomycetes</taxon>
        <taxon>Dothideomycetidae</taxon>
        <taxon>Mycosphaerellales</taxon>
        <taxon>Mycosphaerellaceae</taxon>
        <taxon>Fulvia</taxon>
    </lineage>
</organism>
<protein>
    <submittedName>
        <fullName evidence="2">Uncharacterized protein</fullName>
    </submittedName>
</protein>
<evidence type="ECO:0000256" key="1">
    <source>
        <dbReference type="SAM" id="Phobius"/>
    </source>
</evidence>
<dbReference type="Proteomes" id="UP000756132">
    <property type="component" value="Chromosome 3"/>
</dbReference>
<feature type="transmembrane region" description="Helical" evidence="1">
    <location>
        <begin position="407"/>
        <end position="426"/>
    </location>
</feature>
<proteinExistence type="predicted"/>
<keyword evidence="1" id="KW-0812">Transmembrane</keyword>
<dbReference type="OrthoDB" id="2830640at2759"/>
<dbReference type="EMBL" id="CP090165">
    <property type="protein sequence ID" value="UJO15230.1"/>
    <property type="molecule type" value="Genomic_DNA"/>
</dbReference>
<dbReference type="KEGG" id="ffu:CLAFUR5_08675"/>
<dbReference type="Gene3D" id="1.20.58.340">
    <property type="entry name" value="Magnesium transport protein CorA, transmembrane region"/>
    <property type="match status" value="1"/>
</dbReference>
<keyword evidence="1" id="KW-1133">Transmembrane helix</keyword>
<keyword evidence="1" id="KW-0472">Membrane</keyword>
<name>A0A9Q8LD02_PASFU</name>
<feature type="transmembrane region" description="Helical" evidence="1">
    <location>
        <begin position="375"/>
        <end position="395"/>
    </location>
</feature>
<evidence type="ECO:0000313" key="2">
    <source>
        <dbReference type="EMBL" id="UJO15230.1"/>
    </source>
</evidence>
<evidence type="ECO:0000313" key="3">
    <source>
        <dbReference type="Proteomes" id="UP000756132"/>
    </source>
</evidence>
<keyword evidence="3" id="KW-1185">Reference proteome</keyword>
<feature type="transmembrane region" description="Helical" evidence="1">
    <location>
        <begin position="201"/>
        <end position="220"/>
    </location>
</feature>
<accession>A0A9Q8LD02</accession>
<reference evidence="2" key="2">
    <citation type="journal article" date="2022" name="Microb. Genom.">
        <title>A chromosome-scale genome assembly of the tomato pathogen Cladosporium fulvum reveals a compartmentalized genome architecture and the presence of a dispensable chromosome.</title>
        <authorList>
            <person name="Zaccaron A.Z."/>
            <person name="Chen L.H."/>
            <person name="Samaras A."/>
            <person name="Stergiopoulos I."/>
        </authorList>
    </citation>
    <scope>NUCLEOTIDE SEQUENCE</scope>
    <source>
        <strain evidence="2">Race5_Kim</strain>
    </source>
</reference>
<dbReference type="AlphaFoldDB" id="A0A9Q8LD02"/>
<dbReference type="RefSeq" id="XP_047759596.1">
    <property type="nucleotide sequence ID" value="XM_047907823.1"/>
</dbReference>